<dbReference type="OrthoDB" id="3696346at2"/>
<keyword evidence="1" id="KW-0472">Membrane</keyword>
<dbReference type="eggNOG" id="ENOG5031XWT">
    <property type="taxonomic scope" value="Bacteria"/>
</dbReference>
<dbReference type="EMBL" id="HE804045">
    <property type="protein sequence ID" value="CCH34164.1"/>
    <property type="molecule type" value="Genomic_DNA"/>
</dbReference>
<reference evidence="2 3" key="1">
    <citation type="journal article" date="2012" name="BMC Genomics">
        <title>Complete genome sequence of Saccharothrix espanaensis DSM 44229T and comparison to the other completely sequenced Pseudonocardiaceae.</title>
        <authorList>
            <person name="Strobel T."/>
            <person name="Al-Dilaimi A."/>
            <person name="Blom J."/>
            <person name="Gessner A."/>
            <person name="Kalinowski J."/>
            <person name="Luzhetska M."/>
            <person name="Puhler A."/>
            <person name="Szczepanowski R."/>
            <person name="Bechthold A."/>
            <person name="Ruckert C."/>
        </authorList>
    </citation>
    <scope>NUCLEOTIDE SEQUENCE [LARGE SCALE GENOMIC DNA]</scope>
    <source>
        <strain evidence="3">ATCC 51144 / DSM 44229 / JCM 9112 / NBRC 15066 / NRRL 15764</strain>
    </source>
</reference>
<dbReference type="RefSeq" id="WP_015104275.1">
    <property type="nucleotide sequence ID" value="NC_019673.1"/>
</dbReference>
<protein>
    <submittedName>
        <fullName evidence="2">Uncharacterized protein</fullName>
    </submittedName>
</protein>
<gene>
    <name evidence="2" type="ordered locus">BN6_69280</name>
</gene>
<dbReference type="HOGENOM" id="CLU_2510704_0_0_11"/>
<organism evidence="2 3">
    <name type="scientific">Saccharothrix espanaensis (strain ATCC 51144 / DSM 44229 / JCM 9112 / NBRC 15066 / NRRL 15764)</name>
    <dbReference type="NCBI Taxonomy" id="1179773"/>
    <lineage>
        <taxon>Bacteria</taxon>
        <taxon>Bacillati</taxon>
        <taxon>Actinomycetota</taxon>
        <taxon>Actinomycetes</taxon>
        <taxon>Pseudonocardiales</taxon>
        <taxon>Pseudonocardiaceae</taxon>
        <taxon>Saccharothrix</taxon>
    </lineage>
</organism>
<dbReference type="AlphaFoldDB" id="K0KBH7"/>
<name>K0KBH7_SACES</name>
<feature type="transmembrane region" description="Helical" evidence="1">
    <location>
        <begin position="45"/>
        <end position="64"/>
    </location>
</feature>
<proteinExistence type="predicted"/>
<feature type="transmembrane region" description="Helical" evidence="1">
    <location>
        <begin position="20"/>
        <end position="39"/>
    </location>
</feature>
<keyword evidence="3" id="KW-1185">Reference proteome</keyword>
<dbReference type="BioCyc" id="SESP1179773:BN6_RS33415-MONOMER"/>
<dbReference type="KEGG" id="sesp:BN6_69280"/>
<evidence type="ECO:0000256" key="1">
    <source>
        <dbReference type="SAM" id="Phobius"/>
    </source>
</evidence>
<evidence type="ECO:0000313" key="3">
    <source>
        <dbReference type="Proteomes" id="UP000006281"/>
    </source>
</evidence>
<accession>K0KBH7</accession>
<keyword evidence="1" id="KW-0812">Transmembrane</keyword>
<evidence type="ECO:0000313" key="2">
    <source>
        <dbReference type="EMBL" id="CCH34164.1"/>
    </source>
</evidence>
<dbReference type="PATRIC" id="fig|1179773.3.peg.7004"/>
<dbReference type="Proteomes" id="UP000006281">
    <property type="component" value="Chromosome"/>
</dbReference>
<dbReference type="STRING" id="1179773.BN6_69280"/>
<keyword evidence="1" id="KW-1133">Transmembrane helix</keyword>
<sequence>MNRNEEPARSRRRFTERLACTLVFTVVQLWAAAVVLTQLETTGPIALAVALVLTGGLIAVYDAWREVRSGRRELDAEIREDLVRL</sequence>